<dbReference type="InterPro" id="IPR029044">
    <property type="entry name" value="Nucleotide-diphossugar_trans"/>
</dbReference>
<dbReference type="RefSeq" id="WP_320754913.1">
    <property type="nucleotide sequence ID" value="NZ_JAWNGA010000002.1"/>
</dbReference>
<comment type="caution">
    <text evidence="4">The sequence shown here is derived from an EMBL/GenBank/DDBJ whole genome shotgun (WGS) entry which is preliminary data.</text>
</comment>
<feature type="region of interest" description="Disordered" evidence="1">
    <location>
        <begin position="474"/>
        <end position="493"/>
    </location>
</feature>
<dbReference type="InterPro" id="IPR054566">
    <property type="entry name" value="ManC/GMP-like_b-helix"/>
</dbReference>
<name>A0ABU5G5N1_9ACTO</name>
<protein>
    <submittedName>
        <fullName evidence="4">Mannose-1-phosphate guanylyltransferase</fullName>
    </submittedName>
</protein>
<keyword evidence="4" id="KW-0548">Nucleotidyltransferase</keyword>
<dbReference type="Pfam" id="PF22640">
    <property type="entry name" value="ManC_GMP_beta-helix"/>
    <property type="match status" value="1"/>
</dbReference>
<evidence type="ECO:0000256" key="1">
    <source>
        <dbReference type="SAM" id="MobiDB-lite"/>
    </source>
</evidence>
<dbReference type="Gene3D" id="3.90.550.10">
    <property type="entry name" value="Spore Coat Polysaccharide Biosynthesis Protein SpsA, Chain A"/>
    <property type="match status" value="2"/>
</dbReference>
<dbReference type="PANTHER" id="PTHR46390:SF1">
    <property type="entry name" value="MANNOSE-1-PHOSPHATE GUANYLYLTRANSFERASE"/>
    <property type="match status" value="1"/>
</dbReference>
<proteinExistence type="predicted"/>
<feature type="domain" description="Nucleotidyl transferase" evidence="2">
    <location>
        <begin position="275"/>
        <end position="392"/>
    </location>
</feature>
<feature type="compositionally biased region" description="Basic and acidic residues" evidence="1">
    <location>
        <begin position="434"/>
        <end position="443"/>
    </location>
</feature>
<dbReference type="InterPro" id="IPR005835">
    <property type="entry name" value="NTP_transferase_dom"/>
</dbReference>
<keyword evidence="4" id="KW-0808">Transferase</keyword>
<dbReference type="CDD" id="cd02509">
    <property type="entry name" value="GDP-M1P_Guanylyltransferase"/>
    <property type="match status" value="1"/>
</dbReference>
<feature type="compositionally biased region" description="Basic and acidic residues" evidence="1">
    <location>
        <begin position="76"/>
        <end position="90"/>
    </location>
</feature>
<dbReference type="SUPFAM" id="SSF159283">
    <property type="entry name" value="Guanosine diphospho-D-mannose pyrophosphorylase/mannose-6-phosphate isomerase linker domain"/>
    <property type="match status" value="1"/>
</dbReference>
<dbReference type="SUPFAM" id="SSF53448">
    <property type="entry name" value="Nucleotide-diphospho-sugar transferases"/>
    <property type="match status" value="2"/>
</dbReference>
<feature type="domain" description="Nucleotidyl transferase" evidence="2">
    <location>
        <begin position="5"/>
        <end position="203"/>
    </location>
</feature>
<accession>A0ABU5G5N1</accession>
<feature type="region of interest" description="Disordered" evidence="1">
    <location>
        <begin position="408"/>
        <end position="443"/>
    </location>
</feature>
<evidence type="ECO:0000259" key="3">
    <source>
        <dbReference type="Pfam" id="PF22640"/>
    </source>
</evidence>
<dbReference type="PANTHER" id="PTHR46390">
    <property type="entry name" value="MANNOSE-1-PHOSPHATE GUANYLYLTRANSFERASE"/>
    <property type="match status" value="1"/>
</dbReference>
<evidence type="ECO:0000313" key="5">
    <source>
        <dbReference type="Proteomes" id="UP001275049"/>
    </source>
</evidence>
<gene>
    <name evidence="4" type="ORF">R6G86_01885</name>
</gene>
<feature type="domain" description="MannoseP isomerase/GMP-like beta-helix" evidence="3">
    <location>
        <begin position="502"/>
        <end position="554"/>
    </location>
</feature>
<dbReference type="InterPro" id="IPR051161">
    <property type="entry name" value="Mannose-6P_isomerase_type2"/>
</dbReference>
<dbReference type="InterPro" id="IPR049577">
    <property type="entry name" value="GMPP_N"/>
</dbReference>
<keyword evidence="5" id="KW-1185">Reference proteome</keyword>
<dbReference type="EMBL" id="JAWNGA010000002">
    <property type="protein sequence ID" value="MDY5132497.1"/>
    <property type="molecule type" value="Genomic_DNA"/>
</dbReference>
<sequence length="563" mass="58892">MSFYAIIPAGGIGSRLWPLSRAGRPKFLTDLTGCGRTMIQETLMRIAPLSEAAYVVTGKTHVDEVARQLEVMNPESRVRGDSDALRERAGGEFSASGDAQRERAGGEFSASGDKGTIPLRYVVEPSARGTMAAIGLAAHLAMRENPNAIIGSFAADHAIADVPAFQASLREAIEQAEAGFVVTIGISPTYPATGFGYIHQGDKLPHVAGGNAVGGDKFGVAPLSSGTFGCDKVGDDKVAVAPLGVEKALADPVHADNFATDPQNVSNEGAETVSAYIVEKFVEKPDEQRARRYVESGTYLWNAGMFIARASVLVEALERFRPDIALPLARVAQAWDAEVREQNEQVRALWEAIPKAVIDRAIAEPLAACGGVAVVPADIGWSDVGDYKSLAENRGVYDALGRSAHGMETDSVSCTTDAGAQEPGAQGLGTQEPGAEKSNTHESSESFIKFSAQGLGVHKAGAQGLSVSKVGAEEPGAQKRGVQGVSAQEPGRTIPVTPDTTVVAIDSPGTLAVAGSKPVVVLGIPGAVVVDMDDVIFVTRQESAQGVKDIVENLDAYGLGHLR</sequence>
<organism evidence="4 5">
    <name type="scientific">Actinotignum urinale</name>
    <dbReference type="NCBI Taxonomy" id="190146"/>
    <lineage>
        <taxon>Bacteria</taxon>
        <taxon>Bacillati</taxon>
        <taxon>Actinomycetota</taxon>
        <taxon>Actinomycetes</taxon>
        <taxon>Actinomycetales</taxon>
        <taxon>Actinomycetaceae</taxon>
        <taxon>Actinotignum</taxon>
    </lineage>
</organism>
<dbReference type="Pfam" id="PF00483">
    <property type="entry name" value="NTP_transferase"/>
    <property type="match status" value="2"/>
</dbReference>
<evidence type="ECO:0000313" key="4">
    <source>
        <dbReference type="EMBL" id="MDY5132497.1"/>
    </source>
</evidence>
<reference evidence="4 5" key="1">
    <citation type="submission" date="2023-10" db="EMBL/GenBank/DDBJ databases">
        <title>Whole Genome based description of the genera Actinobaculum and Actinotignum reveals a complex phylogenetic relationship within the species included in the genus Actinotignum.</title>
        <authorList>
            <person name="Jensen C.S."/>
            <person name="Dargis R."/>
            <person name="Kemp M."/>
            <person name="Christensen J.J."/>
        </authorList>
    </citation>
    <scope>NUCLEOTIDE SEQUENCE [LARGE SCALE GENOMIC DNA]</scope>
    <source>
        <strain evidence="4 5">SLA_B974</strain>
    </source>
</reference>
<evidence type="ECO:0000259" key="2">
    <source>
        <dbReference type="Pfam" id="PF00483"/>
    </source>
</evidence>
<dbReference type="Proteomes" id="UP001275049">
    <property type="component" value="Unassembled WGS sequence"/>
</dbReference>
<dbReference type="GO" id="GO:0016779">
    <property type="term" value="F:nucleotidyltransferase activity"/>
    <property type="evidence" value="ECO:0007669"/>
    <property type="project" value="UniProtKB-KW"/>
</dbReference>
<feature type="region of interest" description="Disordered" evidence="1">
    <location>
        <begin position="76"/>
        <end position="111"/>
    </location>
</feature>